<evidence type="ECO:0000313" key="7">
    <source>
        <dbReference type="Proteomes" id="UP000472267"/>
    </source>
</evidence>
<keyword evidence="3" id="KW-0342">GTP-binding</keyword>
<evidence type="ECO:0000256" key="3">
    <source>
        <dbReference type="ARBA" id="ARBA00023134"/>
    </source>
</evidence>
<dbReference type="PANTHER" id="PTHR10903:SF62">
    <property type="entry name" value="GTPASE IMAP FAMILY MEMBER 4-LIKE-RELATED"/>
    <property type="match status" value="1"/>
</dbReference>
<evidence type="ECO:0000256" key="1">
    <source>
        <dbReference type="ARBA" id="ARBA00008535"/>
    </source>
</evidence>
<dbReference type="PROSITE" id="PS51720">
    <property type="entry name" value="G_AIG1"/>
    <property type="match status" value="2"/>
</dbReference>
<feature type="region of interest" description="Disordered" evidence="4">
    <location>
        <begin position="406"/>
        <end position="427"/>
    </location>
</feature>
<dbReference type="GO" id="GO:0005525">
    <property type="term" value="F:GTP binding"/>
    <property type="evidence" value="ECO:0007669"/>
    <property type="project" value="UniProtKB-KW"/>
</dbReference>
<reference evidence="6" key="2">
    <citation type="submission" date="2025-09" db="UniProtKB">
        <authorList>
            <consortium name="Ensembl"/>
        </authorList>
    </citation>
    <scope>IDENTIFICATION</scope>
</reference>
<accession>A0A672HL32</accession>
<evidence type="ECO:0000256" key="4">
    <source>
        <dbReference type="SAM" id="MobiDB-lite"/>
    </source>
</evidence>
<feature type="compositionally biased region" description="Basic and acidic residues" evidence="4">
    <location>
        <begin position="131"/>
        <end position="143"/>
    </location>
</feature>
<dbReference type="AlphaFoldDB" id="A0A672HL32"/>
<dbReference type="Gene3D" id="3.40.50.300">
    <property type="entry name" value="P-loop containing nucleotide triphosphate hydrolases"/>
    <property type="match status" value="2"/>
</dbReference>
<sequence>MKSITECSPGPHAFLILLKVEKYTEQESQVITKIREFFSEEAFKYAVLVFTHGDQLDESKTIKEFVRENEDLIELLDKCGGRCHVVDNKYWNNNQFQIRQLLYTIHEMVEQHGGGCYTIEMLQAVERNIQKETTRTRSREETAASKNKIKITNSRQHSQQVSTGGSRKLPKVKRSSQPAFVFAPNPLWDRMKAAPLRVILLGKIGTGKSQFGNALIEEKVFEVDGSAYSGTSKCQAATKRNGEITVVDTPGLLDNRRDEADLKSEIMNSMLECSPGPHAFLIVLKVEKFNEHEKQIITKIKNLFSKKVFKYAVLVFTHGDQLAEGRKIKEFVSENKDLKELSDKCGGRCHVVDNKYWNNNQQDPYRNNQFQIRQLLNTINEMVEQNGGGCYNNELLQAVERNIREETKRTGSREEAKKSVWDACTLN</sequence>
<dbReference type="InterPro" id="IPR006703">
    <property type="entry name" value="G_AIG1"/>
</dbReference>
<feature type="region of interest" description="Disordered" evidence="4">
    <location>
        <begin position="131"/>
        <end position="171"/>
    </location>
</feature>
<name>A0A672HL32_SALFA</name>
<dbReference type="Pfam" id="PF04548">
    <property type="entry name" value="AIG1"/>
    <property type="match status" value="2"/>
</dbReference>
<evidence type="ECO:0000313" key="6">
    <source>
        <dbReference type="Ensembl" id="ENSSFAP00005029757.1"/>
    </source>
</evidence>
<feature type="compositionally biased region" description="Polar residues" evidence="4">
    <location>
        <begin position="150"/>
        <end position="165"/>
    </location>
</feature>
<dbReference type="InterPro" id="IPR027417">
    <property type="entry name" value="P-loop_NTPase"/>
</dbReference>
<dbReference type="SUPFAM" id="SSF52540">
    <property type="entry name" value="P-loop containing nucleoside triphosphate hydrolases"/>
    <property type="match status" value="1"/>
</dbReference>
<keyword evidence="2" id="KW-0547">Nucleotide-binding</keyword>
<dbReference type="PANTHER" id="PTHR10903">
    <property type="entry name" value="GTPASE, IMAP FAMILY MEMBER-RELATED"/>
    <property type="match status" value="1"/>
</dbReference>
<feature type="compositionally biased region" description="Basic and acidic residues" evidence="4">
    <location>
        <begin position="406"/>
        <end position="420"/>
    </location>
</feature>
<proteinExistence type="inferred from homology"/>
<feature type="domain" description="AIG1-type G" evidence="5">
    <location>
        <begin position="1"/>
        <end position="126"/>
    </location>
</feature>
<keyword evidence="7" id="KW-1185">Reference proteome</keyword>
<dbReference type="OrthoDB" id="425923at2759"/>
<gene>
    <name evidence="6" type="primary">LOC115385309</name>
</gene>
<protein>
    <submittedName>
        <fullName evidence="6">GTPase IMAP family member 4-like</fullName>
    </submittedName>
</protein>
<dbReference type="GeneID" id="115385309"/>
<evidence type="ECO:0000259" key="5">
    <source>
        <dbReference type="PROSITE" id="PS51720"/>
    </source>
</evidence>
<dbReference type="RefSeq" id="XP_029943146.1">
    <property type="nucleotide sequence ID" value="XM_030087286.1"/>
</dbReference>
<dbReference type="FunFam" id="3.40.50.300:FF:000366">
    <property type="entry name" value="GTPase, IMAP family member 2"/>
    <property type="match status" value="1"/>
</dbReference>
<dbReference type="InterPro" id="IPR045058">
    <property type="entry name" value="GIMA/IAN/Toc"/>
</dbReference>
<comment type="similarity">
    <text evidence="1">Belongs to the TRAFAC class TrmE-Era-EngA-EngB-Septin-like GTPase superfamily. AIG1/Toc34/Toc159-like paraseptin GTPase family. IAN subfamily.</text>
</comment>
<reference evidence="6" key="1">
    <citation type="submission" date="2025-08" db="UniProtKB">
        <authorList>
            <consortium name="Ensembl"/>
        </authorList>
    </citation>
    <scope>IDENTIFICATION</scope>
</reference>
<evidence type="ECO:0000256" key="2">
    <source>
        <dbReference type="ARBA" id="ARBA00022741"/>
    </source>
</evidence>
<dbReference type="InParanoid" id="A0A672HL32"/>
<dbReference type="OMA" id="QCGHRIV"/>
<organism evidence="6 7">
    <name type="scientific">Salarias fasciatus</name>
    <name type="common">Jewelled blenny</name>
    <name type="synonym">Blennius fasciatus</name>
    <dbReference type="NCBI Taxonomy" id="181472"/>
    <lineage>
        <taxon>Eukaryota</taxon>
        <taxon>Metazoa</taxon>
        <taxon>Chordata</taxon>
        <taxon>Craniata</taxon>
        <taxon>Vertebrata</taxon>
        <taxon>Euteleostomi</taxon>
        <taxon>Actinopterygii</taxon>
        <taxon>Neopterygii</taxon>
        <taxon>Teleostei</taxon>
        <taxon>Neoteleostei</taxon>
        <taxon>Acanthomorphata</taxon>
        <taxon>Ovalentaria</taxon>
        <taxon>Blenniimorphae</taxon>
        <taxon>Blenniiformes</taxon>
        <taxon>Blennioidei</taxon>
        <taxon>Blenniidae</taxon>
        <taxon>Salariinae</taxon>
        <taxon>Salarias</taxon>
    </lineage>
</organism>
<dbReference type="Ensembl" id="ENSSFAT00005030852.1">
    <property type="protein sequence ID" value="ENSSFAP00005029757.1"/>
    <property type="gene ID" value="ENSSFAG00005015122.1"/>
</dbReference>
<feature type="domain" description="AIG1-type G" evidence="5">
    <location>
        <begin position="193"/>
        <end position="400"/>
    </location>
</feature>
<dbReference type="Proteomes" id="UP000472267">
    <property type="component" value="Unassembled WGS sequence"/>
</dbReference>